<protein>
    <recommendedName>
        <fullName evidence="2">UPF0102 protein ENJ40_00435</fullName>
    </recommendedName>
</protein>
<dbReference type="InterPro" id="IPR003509">
    <property type="entry name" value="UPF0102_YraN-like"/>
</dbReference>
<comment type="similarity">
    <text evidence="1 2">Belongs to the UPF0102 family.</text>
</comment>
<evidence type="ECO:0000256" key="1">
    <source>
        <dbReference type="ARBA" id="ARBA00006738"/>
    </source>
</evidence>
<dbReference type="HAMAP" id="MF_00048">
    <property type="entry name" value="UPF0102"/>
    <property type="match status" value="1"/>
</dbReference>
<dbReference type="NCBIfam" id="NF009154">
    <property type="entry name" value="PRK12497.3-3"/>
    <property type="match status" value="1"/>
</dbReference>
<name>A0A7C3CJ00_9BACT</name>
<accession>A0A7C3CJ00</accession>
<dbReference type="NCBIfam" id="NF009150">
    <property type="entry name" value="PRK12497.1-3"/>
    <property type="match status" value="1"/>
</dbReference>
<dbReference type="EMBL" id="DRMH01000008">
    <property type="protein sequence ID" value="HFC96911.1"/>
    <property type="molecule type" value="Genomic_DNA"/>
</dbReference>
<dbReference type="NCBIfam" id="TIGR00252">
    <property type="entry name" value="YraN family protein"/>
    <property type="match status" value="1"/>
</dbReference>
<dbReference type="Proteomes" id="UP000886043">
    <property type="component" value="Unassembled WGS sequence"/>
</dbReference>
<sequence length="136" mass="15617">MDPARYIAALFARFARLRDPKSFGREAEALAARYLRLRGYRILERNWRTRFGEIDLIAEKADTLVFVEVKARRGRGKGLPEEAVTQAKKRKLLTLARAYLSSYRGKARRVRFDVLALEMAGGEPRIRHLKGVLEDG</sequence>
<evidence type="ECO:0000313" key="3">
    <source>
        <dbReference type="EMBL" id="HFC96911.1"/>
    </source>
</evidence>
<organism evidence="3">
    <name type="scientific">Thermosulfurimonas dismutans</name>
    <dbReference type="NCBI Taxonomy" id="999894"/>
    <lineage>
        <taxon>Bacteria</taxon>
        <taxon>Pseudomonadati</taxon>
        <taxon>Thermodesulfobacteriota</taxon>
        <taxon>Thermodesulfobacteria</taxon>
        <taxon>Thermodesulfobacteriales</taxon>
        <taxon>Thermodesulfobacteriaceae</taxon>
        <taxon>Thermosulfurimonas</taxon>
    </lineage>
</organism>
<dbReference type="CDD" id="cd20736">
    <property type="entry name" value="PoNe_Nuclease"/>
    <property type="match status" value="1"/>
</dbReference>
<dbReference type="SUPFAM" id="SSF52980">
    <property type="entry name" value="Restriction endonuclease-like"/>
    <property type="match status" value="1"/>
</dbReference>
<evidence type="ECO:0000256" key="2">
    <source>
        <dbReference type="HAMAP-Rule" id="MF_00048"/>
    </source>
</evidence>
<dbReference type="Gene3D" id="3.40.1350.10">
    <property type="match status" value="1"/>
</dbReference>
<dbReference type="AlphaFoldDB" id="A0A7C3CJ00"/>
<comment type="caution">
    <text evidence="3">The sequence shown here is derived from an EMBL/GenBank/DDBJ whole genome shotgun (WGS) entry which is preliminary data.</text>
</comment>
<proteinExistence type="inferred from homology"/>
<dbReference type="PANTHER" id="PTHR34039:SF1">
    <property type="entry name" value="UPF0102 PROTEIN YRAN"/>
    <property type="match status" value="1"/>
</dbReference>
<dbReference type="PANTHER" id="PTHR34039">
    <property type="entry name" value="UPF0102 PROTEIN YRAN"/>
    <property type="match status" value="1"/>
</dbReference>
<dbReference type="Pfam" id="PF02021">
    <property type="entry name" value="UPF0102"/>
    <property type="match status" value="1"/>
</dbReference>
<dbReference type="InterPro" id="IPR011856">
    <property type="entry name" value="tRNA_endonuc-like_dom_sf"/>
</dbReference>
<gene>
    <name evidence="3" type="ORF">ENJ40_00435</name>
</gene>
<dbReference type="GO" id="GO:0003676">
    <property type="term" value="F:nucleic acid binding"/>
    <property type="evidence" value="ECO:0007669"/>
    <property type="project" value="InterPro"/>
</dbReference>
<dbReference type="InterPro" id="IPR011335">
    <property type="entry name" value="Restrct_endonuc-II-like"/>
</dbReference>
<reference evidence="3" key="1">
    <citation type="journal article" date="2020" name="mSystems">
        <title>Genome- and Community-Level Interaction Insights into Carbon Utilization and Element Cycling Functions of Hydrothermarchaeota in Hydrothermal Sediment.</title>
        <authorList>
            <person name="Zhou Z."/>
            <person name="Liu Y."/>
            <person name="Xu W."/>
            <person name="Pan J."/>
            <person name="Luo Z.H."/>
            <person name="Li M."/>
        </authorList>
    </citation>
    <scope>NUCLEOTIDE SEQUENCE [LARGE SCALE GENOMIC DNA]</scope>
    <source>
        <strain evidence="3">HyVt-483</strain>
    </source>
</reference>